<dbReference type="Proteomes" id="UP000222056">
    <property type="component" value="Unassembled WGS sequence"/>
</dbReference>
<dbReference type="AlphaFoldDB" id="A0A1H6FMK3"/>
<evidence type="ECO:0000256" key="1">
    <source>
        <dbReference type="ARBA" id="ARBA00023125"/>
    </source>
</evidence>
<dbReference type="SUPFAM" id="SSF46955">
    <property type="entry name" value="Putative DNA-binding domain"/>
    <property type="match status" value="1"/>
</dbReference>
<dbReference type="STRING" id="29539.SAMN02745716_0986"/>
<dbReference type="EMBL" id="FNWJ01000001">
    <property type="protein sequence ID" value="SEH12106.1"/>
    <property type="molecule type" value="Genomic_DNA"/>
</dbReference>
<dbReference type="Pfam" id="PF13411">
    <property type="entry name" value="MerR_1"/>
    <property type="match status" value="1"/>
</dbReference>
<dbReference type="Pfam" id="PF10069">
    <property type="entry name" value="DICT"/>
    <property type="match status" value="1"/>
</dbReference>
<dbReference type="SMART" id="SM00422">
    <property type="entry name" value="HTH_MERR"/>
    <property type="match status" value="1"/>
</dbReference>
<dbReference type="InterPro" id="IPR000551">
    <property type="entry name" value="MerR-type_HTH_dom"/>
</dbReference>
<dbReference type="PANTHER" id="PTHR30204:SF97">
    <property type="entry name" value="MERR FAMILY REGULATORY PROTEIN"/>
    <property type="match status" value="1"/>
</dbReference>
<dbReference type="GO" id="GO:0003677">
    <property type="term" value="F:DNA binding"/>
    <property type="evidence" value="ECO:0007669"/>
    <property type="project" value="UniProtKB-KW"/>
</dbReference>
<sequence length="289" mass="31518">MSTQEGTLSIGELAAACGLPQATIRTWERRYGFPEAVRAASGRRRYPPTAVEQVRRVLAMREQGLALEAAIARVRATGQRAAAETPHEALVRAGRGLTPLTCRKRTMVALSRAIEDECALRMRGGVLFGLFQRRSFFVASRARWHDLAGVVDACVVFADFARPHANRLLEVPLPETEPASREWVIVAVSPPFSLAFCARELAASPAAVADHQRRFEALWTTQPQPVLAAARSCLALVARAGVAERATRLERWLDPDALDAVTEETVVAIANRMVVYAAEGVSEQLVAGR</sequence>
<dbReference type="InterPro" id="IPR047057">
    <property type="entry name" value="MerR_fam"/>
</dbReference>
<dbReference type="InterPro" id="IPR009061">
    <property type="entry name" value="DNA-bd_dom_put_sf"/>
</dbReference>
<name>A0A1H6FMK3_THEAL</name>
<feature type="domain" description="HTH merR-type" evidence="2">
    <location>
        <begin position="7"/>
        <end position="76"/>
    </location>
</feature>
<keyword evidence="1 3" id="KW-0238">DNA-binding</keyword>
<dbReference type="InterPro" id="IPR019278">
    <property type="entry name" value="DICT_dom"/>
</dbReference>
<evidence type="ECO:0000313" key="3">
    <source>
        <dbReference type="EMBL" id="SEH12106.1"/>
    </source>
</evidence>
<keyword evidence="4" id="KW-1185">Reference proteome</keyword>
<evidence type="ECO:0000259" key="2">
    <source>
        <dbReference type="PROSITE" id="PS50937"/>
    </source>
</evidence>
<dbReference type="PANTHER" id="PTHR30204">
    <property type="entry name" value="REDOX-CYCLING DRUG-SENSING TRANSCRIPTIONAL ACTIVATOR SOXR"/>
    <property type="match status" value="1"/>
</dbReference>
<proteinExistence type="predicted"/>
<accession>A0A1H6FMK3</accession>
<evidence type="ECO:0000313" key="4">
    <source>
        <dbReference type="Proteomes" id="UP000222056"/>
    </source>
</evidence>
<protein>
    <submittedName>
        <fullName evidence="3">DNA-binding transcriptional regulator, MerR family</fullName>
    </submittedName>
</protein>
<organism evidence="3 4">
    <name type="scientific">Thermoleophilum album</name>
    <dbReference type="NCBI Taxonomy" id="29539"/>
    <lineage>
        <taxon>Bacteria</taxon>
        <taxon>Bacillati</taxon>
        <taxon>Actinomycetota</taxon>
        <taxon>Thermoleophilia</taxon>
        <taxon>Thermoleophilales</taxon>
        <taxon>Thermoleophilaceae</taxon>
        <taxon>Thermoleophilum</taxon>
    </lineage>
</organism>
<dbReference type="PROSITE" id="PS50937">
    <property type="entry name" value="HTH_MERR_2"/>
    <property type="match status" value="1"/>
</dbReference>
<dbReference type="Gene3D" id="1.10.1660.10">
    <property type="match status" value="1"/>
</dbReference>
<reference evidence="4" key="1">
    <citation type="submission" date="2016-10" db="EMBL/GenBank/DDBJ databases">
        <authorList>
            <person name="Varghese N."/>
            <person name="Submissions S."/>
        </authorList>
    </citation>
    <scope>NUCLEOTIDE SEQUENCE [LARGE SCALE GENOMIC DNA]</scope>
    <source>
        <strain evidence="4">ATCC 35263</strain>
    </source>
</reference>
<gene>
    <name evidence="3" type="ORF">SAMN02745716_0986</name>
</gene>
<dbReference type="GO" id="GO:0003700">
    <property type="term" value="F:DNA-binding transcription factor activity"/>
    <property type="evidence" value="ECO:0007669"/>
    <property type="project" value="InterPro"/>
</dbReference>